<evidence type="ECO:0000313" key="2">
    <source>
        <dbReference type="Proteomes" id="UP000192775"/>
    </source>
</evidence>
<protein>
    <submittedName>
        <fullName evidence="1">Uncharacterized protein</fullName>
    </submittedName>
</protein>
<proteinExistence type="predicted"/>
<evidence type="ECO:0000313" key="1">
    <source>
        <dbReference type="EMBL" id="ARJ03981.1"/>
    </source>
</evidence>
<sequence>MPSSAATPGDRPFVVTLVVDLPVGKLDALDVIAFVADGEVVGAGTAAPRVPLGSRSWAEVEIPRFGDPPPLAVDVFSTVSLEDARHESLRLRAALEAVGWTVRDPRSGEA</sequence>
<accession>A0A1X9LJ90</accession>
<dbReference type="STRING" id="1619308.B5808_01065"/>
<reference evidence="1 2" key="1">
    <citation type="submission" date="2017-04" db="EMBL/GenBank/DDBJ databases">
        <authorList>
            <person name="Afonso C.L."/>
            <person name="Miller P.J."/>
            <person name="Scott M.A."/>
            <person name="Spackman E."/>
            <person name="Goraichik I."/>
            <person name="Dimitrov K.M."/>
            <person name="Suarez D.L."/>
            <person name="Swayne D.E."/>
        </authorList>
    </citation>
    <scope>NUCLEOTIDE SEQUENCE [LARGE SCALE GENOMIC DNA]</scope>
    <source>
        <strain evidence="2">XA(T)</strain>
    </source>
</reference>
<dbReference type="KEGG" id="cphy:B5808_01065"/>
<dbReference type="RefSeq" id="WP_085017793.1">
    <property type="nucleotide sequence ID" value="NZ_BMHD01000001.1"/>
</dbReference>
<name>A0A1X9LJ90_9MICO</name>
<organism evidence="1 2">
    <name type="scientific">Cnuibacter physcomitrellae</name>
    <dbReference type="NCBI Taxonomy" id="1619308"/>
    <lineage>
        <taxon>Bacteria</taxon>
        <taxon>Bacillati</taxon>
        <taxon>Actinomycetota</taxon>
        <taxon>Actinomycetes</taxon>
        <taxon>Micrococcales</taxon>
        <taxon>Microbacteriaceae</taxon>
        <taxon>Cnuibacter</taxon>
    </lineage>
</organism>
<gene>
    <name evidence="1" type="ORF">B5808_01065</name>
</gene>
<dbReference type="AlphaFoldDB" id="A0A1X9LJ90"/>
<dbReference type="Proteomes" id="UP000192775">
    <property type="component" value="Chromosome"/>
</dbReference>
<dbReference type="EMBL" id="CP020715">
    <property type="protein sequence ID" value="ARJ03981.1"/>
    <property type="molecule type" value="Genomic_DNA"/>
</dbReference>
<keyword evidence="2" id="KW-1185">Reference proteome</keyword>